<dbReference type="SUPFAM" id="SSF49842">
    <property type="entry name" value="TNF-like"/>
    <property type="match status" value="1"/>
</dbReference>
<dbReference type="InterPro" id="IPR021184">
    <property type="entry name" value="TNF_CS"/>
</dbReference>
<reference evidence="5" key="3">
    <citation type="submission" date="2015-06" db="UniProtKB">
        <authorList>
            <consortium name="EnsemblMetazoa"/>
        </authorList>
    </citation>
    <scope>IDENTIFICATION</scope>
</reference>
<comment type="similarity">
    <text evidence="1">Belongs to the tumor necrosis factor family.</text>
</comment>
<dbReference type="GO" id="GO:0006955">
    <property type="term" value="P:immune response"/>
    <property type="evidence" value="ECO:0007669"/>
    <property type="project" value="InterPro"/>
</dbReference>
<reference evidence="6" key="1">
    <citation type="submission" date="2012-12" db="EMBL/GenBank/DDBJ databases">
        <authorList>
            <person name="Hellsten U."/>
            <person name="Grimwood J."/>
            <person name="Chapman J.A."/>
            <person name="Shapiro H."/>
            <person name="Aerts A."/>
            <person name="Otillar R.P."/>
            <person name="Terry A.Y."/>
            <person name="Boore J.L."/>
            <person name="Simakov O."/>
            <person name="Marletaz F."/>
            <person name="Cho S.-J."/>
            <person name="Edsinger-Gonzales E."/>
            <person name="Havlak P."/>
            <person name="Kuo D.-H."/>
            <person name="Larsson T."/>
            <person name="Lv J."/>
            <person name="Arendt D."/>
            <person name="Savage R."/>
            <person name="Osoegawa K."/>
            <person name="de Jong P."/>
            <person name="Lindberg D.R."/>
            <person name="Seaver E.C."/>
            <person name="Weisblat D.A."/>
            <person name="Putnam N.H."/>
            <person name="Grigoriev I.V."/>
            <person name="Rokhsar D.S."/>
        </authorList>
    </citation>
    <scope>NUCLEOTIDE SEQUENCE</scope>
    <source>
        <strain evidence="6">I ESC-2004</strain>
    </source>
</reference>
<keyword evidence="2" id="KW-0812">Transmembrane</keyword>
<evidence type="ECO:0000313" key="5">
    <source>
        <dbReference type="EnsemblMetazoa" id="CapteP198854"/>
    </source>
</evidence>
<reference evidence="4 6" key="2">
    <citation type="journal article" date="2013" name="Nature">
        <title>Insights into bilaterian evolution from three spiralian genomes.</title>
        <authorList>
            <person name="Simakov O."/>
            <person name="Marletaz F."/>
            <person name="Cho S.J."/>
            <person name="Edsinger-Gonzales E."/>
            <person name="Havlak P."/>
            <person name="Hellsten U."/>
            <person name="Kuo D.H."/>
            <person name="Larsson T."/>
            <person name="Lv J."/>
            <person name="Arendt D."/>
            <person name="Savage R."/>
            <person name="Osoegawa K."/>
            <person name="de Jong P."/>
            <person name="Grimwood J."/>
            <person name="Chapman J.A."/>
            <person name="Shapiro H."/>
            <person name="Aerts A."/>
            <person name="Otillar R.P."/>
            <person name="Terry A.Y."/>
            <person name="Boore J.L."/>
            <person name="Grigoriev I.V."/>
            <person name="Lindberg D.R."/>
            <person name="Seaver E.C."/>
            <person name="Weisblat D.A."/>
            <person name="Putnam N.H."/>
            <person name="Rokhsar D.S."/>
        </authorList>
    </citation>
    <scope>NUCLEOTIDE SEQUENCE</scope>
    <source>
        <strain evidence="4 6">I ESC-2004</strain>
    </source>
</reference>
<dbReference type="Pfam" id="PF00229">
    <property type="entry name" value="TNF"/>
    <property type="match status" value="1"/>
</dbReference>
<evidence type="ECO:0000256" key="2">
    <source>
        <dbReference type="SAM" id="Phobius"/>
    </source>
</evidence>
<evidence type="ECO:0000313" key="6">
    <source>
        <dbReference type="Proteomes" id="UP000014760"/>
    </source>
</evidence>
<feature type="domain" description="THD" evidence="3">
    <location>
        <begin position="168"/>
        <end position="307"/>
    </location>
</feature>
<dbReference type="AlphaFoldDB" id="R7T3X1"/>
<evidence type="ECO:0000259" key="3">
    <source>
        <dbReference type="PROSITE" id="PS50049"/>
    </source>
</evidence>
<dbReference type="InterPro" id="IPR006052">
    <property type="entry name" value="TNF_dom"/>
</dbReference>
<dbReference type="EnsemblMetazoa" id="CapteT198854">
    <property type="protein sequence ID" value="CapteP198854"/>
    <property type="gene ID" value="CapteG198854"/>
</dbReference>
<dbReference type="HOGENOM" id="CLU_903843_0_0_1"/>
<dbReference type="PROSITE" id="PS00251">
    <property type="entry name" value="THD_1"/>
    <property type="match status" value="1"/>
</dbReference>
<name>R7T3X1_CAPTE</name>
<dbReference type="InterPro" id="IPR008983">
    <property type="entry name" value="Tumour_necrosis_fac-like_dom"/>
</dbReference>
<feature type="transmembrane region" description="Helical" evidence="2">
    <location>
        <begin position="12"/>
        <end position="37"/>
    </location>
</feature>
<keyword evidence="6" id="KW-1185">Reference proteome</keyword>
<dbReference type="OrthoDB" id="5947373at2759"/>
<organism evidence="4">
    <name type="scientific">Capitella teleta</name>
    <name type="common">Polychaete worm</name>
    <dbReference type="NCBI Taxonomy" id="283909"/>
    <lineage>
        <taxon>Eukaryota</taxon>
        <taxon>Metazoa</taxon>
        <taxon>Spiralia</taxon>
        <taxon>Lophotrochozoa</taxon>
        <taxon>Annelida</taxon>
        <taxon>Polychaeta</taxon>
        <taxon>Sedentaria</taxon>
        <taxon>Scolecida</taxon>
        <taxon>Capitellidae</taxon>
        <taxon>Capitella</taxon>
    </lineage>
</organism>
<dbReference type="Gene3D" id="2.60.120.40">
    <property type="match status" value="1"/>
</dbReference>
<evidence type="ECO:0000313" key="4">
    <source>
        <dbReference type="EMBL" id="ELT87478.1"/>
    </source>
</evidence>
<protein>
    <recommendedName>
        <fullName evidence="3">THD domain-containing protein</fullName>
    </recommendedName>
</protein>
<dbReference type="GO" id="GO:0016020">
    <property type="term" value="C:membrane"/>
    <property type="evidence" value="ECO:0007669"/>
    <property type="project" value="InterPro"/>
</dbReference>
<keyword evidence="2" id="KW-1133">Transmembrane helix</keyword>
<dbReference type="EMBL" id="AMQN01003620">
    <property type="status" value="NOT_ANNOTATED_CDS"/>
    <property type="molecule type" value="Genomic_DNA"/>
</dbReference>
<proteinExistence type="inferred from homology"/>
<accession>R7T3X1</accession>
<dbReference type="GO" id="GO:0005164">
    <property type="term" value="F:tumor necrosis factor receptor binding"/>
    <property type="evidence" value="ECO:0007669"/>
    <property type="project" value="InterPro"/>
</dbReference>
<gene>
    <name evidence="4" type="ORF">CAPTEDRAFT_198854</name>
</gene>
<dbReference type="EMBL" id="KB312312">
    <property type="protein sequence ID" value="ELT87478.1"/>
    <property type="molecule type" value="Genomic_DNA"/>
</dbReference>
<sequence>MAADSQRCKISHLTAVFTVFILLLTLVNFAAVLYLSLSLSDVKEKLAQLQSIGSDGQSREISEIEYSSLSDRSSRRTKRTSDSNSSLDFNELSLRLLNEAIQAKLHECLSVFPQTLNLQHRNFLDMFSRRIPVETRKDHQCQIEVNVTGGSYHRIRGFKPANERRIRGLWEVDVQHSSQDHIGPNQLFDDSQLPDGSVIVQQSGIYLIYFQVVFQTAALHQSIGLRNGDNSLASCVVSERFTRDNATSINPSPTNSGDSHVSSVFLPCSSTIVVHLREGSSLGLSNLYHNRWILPTEHLTFWGITKLH</sequence>
<evidence type="ECO:0000256" key="1">
    <source>
        <dbReference type="ARBA" id="ARBA00008670"/>
    </source>
</evidence>
<dbReference type="PROSITE" id="PS50049">
    <property type="entry name" value="THD_2"/>
    <property type="match status" value="1"/>
</dbReference>
<keyword evidence="2" id="KW-0472">Membrane</keyword>
<dbReference type="Proteomes" id="UP000014760">
    <property type="component" value="Unassembled WGS sequence"/>
</dbReference>